<dbReference type="InterPro" id="IPR001810">
    <property type="entry name" value="F-box_dom"/>
</dbReference>
<dbReference type="Proteomes" id="UP000694251">
    <property type="component" value="Chromosome 10"/>
</dbReference>
<dbReference type="EMBL" id="JAEFBJ010000010">
    <property type="protein sequence ID" value="KAG7565551.1"/>
    <property type="molecule type" value="Genomic_DNA"/>
</dbReference>
<feature type="domain" description="FBD" evidence="2">
    <location>
        <begin position="399"/>
        <end position="467"/>
    </location>
</feature>
<dbReference type="InterPro" id="IPR006566">
    <property type="entry name" value="FBD"/>
</dbReference>
<evidence type="ECO:0000313" key="3">
    <source>
        <dbReference type="EMBL" id="KAG7565551.1"/>
    </source>
</evidence>
<dbReference type="OrthoDB" id="1084365at2759"/>
<dbReference type="Pfam" id="PF24758">
    <property type="entry name" value="LRR_At5g56370"/>
    <property type="match status" value="1"/>
</dbReference>
<dbReference type="SMART" id="SM00579">
    <property type="entry name" value="FBD"/>
    <property type="match status" value="1"/>
</dbReference>
<dbReference type="AlphaFoldDB" id="A0A8T1ZZ80"/>
<reference evidence="3 4" key="1">
    <citation type="submission" date="2020-12" db="EMBL/GenBank/DDBJ databases">
        <title>Concerted genomic and epigenomic changes stabilize Arabidopsis allopolyploids.</title>
        <authorList>
            <person name="Chen Z."/>
        </authorList>
    </citation>
    <scope>NUCLEOTIDE SEQUENCE [LARGE SCALE GENOMIC DNA]</scope>
    <source>
        <strain evidence="3">As9502</strain>
        <tissue evidence="3">Leaf</tissue>
    </source>
</reference>
<dbReference type="InterPro" id="IPR050232">
    <property type="entry name" value="FBL13/AtMIF1-like"/>
</dbReference>
<dbReference type="Pfam" id="PF00646">
    <property type="entry name" value="F-box"/>
    <property type="match status" value="1"/>
</dbReference>
<accession>A0A8T1ZZ80</accession>
<keyword evidence="4" id="KW-1185">Reference proteome</keyword>
<sequence length="482" mass="55563">MQFQAANMLRHLLLNFSRIHIWSAVGILLDQTSRHFEKKKPKSFRSIGGEDKISELSDDLLVHILLLVPTKDAVATMILSKRWRYVWTKVPKLTYPAERNVTLVIGGLLGRLLDRLFGKSDKQERFIDKSLQVHKAPVLELLHIELGPRCLDDVDVGKWIANAIDHRKVRELCFMLTWSGEPTSLPNSLYTCETLVSLCLSDKILIDVPSLACLPSLKGLRLSFVVYKDEDSVVRLLSSCPILKSLVVDRHHQDNVIFFNINVPSLEYLSYDYVKLGAQNEGIVGTLVIDSPVLKKIFITDYSGDSCLFENKPRLDKAKINLFHYPDNKFMRSLSSIMCLELIMSLATLAWFNTINFSRLIECKLIILNELDWLEPLISFKRLEKELPLSWNLPRSVPECLSNHLEIFEWKGYRGRREEKQIMRYILANSKCLRRVGVSLKSTNKHKTMKELESMSRVSTSSHLIFSTRFEHMRVNNEIMSD</sequence>
<comment type="caution">
    <text evidence="3">The sequence shown here is derived from an EMBL/GenBank/DDBJ whole genome shotgun (WGS) entry which is preliminary data.</text>
</comment>
<gene>
    <name evidence="3" type="ORF">ISN44_As10g022240</name>
</gene>
<evidence type="ECO:0000313" key="4">
    <source>
        <dbReference type="Proteomes" id="UP000694251"/>
    </source>
</evidence>
<evidence type="ECO:0000259" key="1">
    <source>
        <dbReference type="SMART" id="SM00256"/>
    </source>
</evidence>
<proteinExistence type="predicted"/>
<dbReference type="CDD" id="cd22160">
    <property type="entry name" value="F-box_AtFBL13-like"/>
    <property type="match status" value="1"/>
</dbReference>
<evidence type="ECO:0000259" key="2">
    <source>
        <dbReference type="SMART" id="SM00579"/>
    </source>
</evidence>
<dbReference type="InterPro" id="IPR055411">
    <property type="entry name" value="LRR_FXL15/At3g58940/PEG3-like"/>
</dbReference>
<dbReference type="SMART" id="SM00256">
    <property type="entry name" value="FBOX"/>
    <property type="match status" value="1"/>
</dbReference>
<name>A0A8T1ZZ80_ARASU</name>
<feature type="domain" description="F-box" evidence="1">
    <location>
        <begin position="56"/>
        <end position="95"/>
    </location>
</feature>
<dbReference type="PANTHER" id="PTHR31900:SF34">
    <property type="entry name" value="EMB|CAB62440.1-RELATED"/>
    <property type="match status" value="1"/>
</dbReference>
<protein>
    <submittedName>
        <fullName evidence="3">F-box domain</fullName>
    </submittedName>
</protein>
<dbReference type="InterPro" id="IPR053781">
    <property type="entry name" value="F-box_AtFBL13-like"/>
</dbReference>
<dbReference type="PANTHER" id="PTHR31900">
    <property type="entry name" value="F-BOX/RNI SUPERFAMILY PROTEIN-RELATED"/>
    <property type="match status" value="1"/>
</dbReference>
<dbReference type="Pfam" id="PF08387">
    <property type="entry name" value="FBD"/>
    <property type="match status" value="1"/>
</dbReference>
<organism evidence="3 4">
    <name type="scientific">Arabidopsis suecica</name>
    <name type="common">Swedish thale-cress</name>
    <name type="synonym">Cardaminopsis suecica</name>
    <dbReference type="NCBI Taxonomy" id="45249"/>
    <lineage>
        <taxon>Eukaryota</taxon>
        <taxon>Viridiplantae</taxon>
        <taxon>Streptophyta</taxon>
        <taxon>Embryophyta</taxon>
        <taxon>Tracheophyta</taxon>
        <taxon>Spermatophyta</taxon>
        <taxon>Magnoliopsida</taxon>
        <taxon>eudicotyledons</taxon>
        <taxon>Gunneridae</taxon>
        <taxon>Pentapetalae</taxon>
        <taxon>rosids</taxon>
        <taxon>malvids</taxon>
        <taxon>Brassicales</taxon>
        <taxon>Brassicaceae</taxon>
        <taxon>Camelineae</taxon>
        <taxon>Arabidopsis</taxon>
    </lineage>
</organism>